<keyword evidence="2" id="KW-1185">Reference proteome</keyword>
<sequence>MASRVRYGQVFDQTRLLPPEKQINKTFCRRTDIIINRNVLLSLHDNKDSLPPPETRAQDLEKQTTSIFFHQVKNKKGALELWHTCASYEEDPTSRRLSSRLCPLWNSNDNKVHHIAIAMLLDH</sequence>
<comment type="caution">
    <text evidence="1">The sequence shown here is derived from an EMBL/GenBank/DDBJ whole genome shotgun (WGS) entry which is preliminary data.</text>
</comment>
<proteinExistence type="predicted"/>
<evidence type="ECO:0000313" key="2">
    <source>
        <dbReference type="Proteomes" id="UP000266723"/>
    </source>
</evidence>
<evidence type="ECO:0000313" key="1">
    <source>
        <dbReference type="EMBL" id="KAF3592303.1"/>
    </source>
</evidence>
<reference evidence="1 2" key="1">
    <citation type="journal article" date="2020" name="BMC Genomics">
        <title>Intraspecific diversification of the crop wild relative Brassica cretica Lam. using demographic model selection.</title>
        <authorList>
            <person name="Kioukis A."/>
            <person name="Michalopoulou V.A."/>
            <person name="Briers L."/>
            <person name="Pirintsos S."/>
            <person name="Studholme D.J."/>
            <person name="Pavlidis P."/>
            <person name="Sarris P.F."/>
        </authorList>
    </citation>
    <scope>NUCLEOTIDE SEQUENCE [LARGE SCALE GENOMIC DNA]</scope>
    <source>
        <strain evidence="2">cv. PFS-1207/04</strain>
    </source>
</reference>
<dbReference type="Proteomes" id="UP000266723">
    <property type="component" value="Unassembled WGS sequence"/>
</dbReference>
<dbReference type="EMBL" id="QGKV02000299">
    <property type="protein sequence ID" value="KAF3592303.1"/>
    <property type="molecule type" value="Genomic_DNA"/>
</dbReference>
<name>A0ABQ7E502_BRACR</name>
<gene>
    <name evidence="1" type="ORF">DY000_02021528</name>
</gene>
<organism evidence="1 2">
    <name type="scientific">Brassica cretica</name>
    <name type="common">Mustard</name>
    <dbReference type="NCBI Taxonomy" id="69181"/>
    <lineage>
        <taxon>Eukaryota</taxon>
        <taxon>Viridiplantae</taxon>
        <taxon>Streptophyta</taxon>
        <taxon>Embryophyta</taxon>
        <taxon>Tracheophyta</taxon>
        <taxon>Spermatophyta</taxon>
        <taxon>Magnoliopsida</taxon>
        <taxon>eudicotyledons</taxon>
        <taxon>Gunneridae</taxon>
        <taxon>Pentapetalae</taxon>
        <taxon>rosids</taxon>
        <taxon>malvids</taxon>
        <taxon>Brassicales</taxon>
        <taxon>Brassicaceae</taxon>
        <taxon>Brassiceae</taxon>
        <taxon>Brassica</taxon>
    </lineage>
</organism>
<protein>
    <submittedName>
        <fullName evidence="1">Uncharacterized protein</fullName>
    </submittedName>
</protein>
<accession>A0ABQ7E502</accession>